<evidence type="ECO:0000256" key="6">
    <source>
        <dbReference type="ARBA" id="ARBA00022525"/>
    </source>
</evidence>
<dbReference type="SUPFAM" id="SSF51126">
    <property type="entry name" value="Pectin lyase-like"/>
    <property type="match status" value="1"/>
</dbReference>
<comment type="similarity">
    <text evidence="3">Belongs to the pectinesterase family.</text>
</comment>
<dbReference type="EC" id="3.1.1.11" evidence="4 12"/>
<dbReference type="PANTHER" id="PTHR31321:SF31">
    <property type="entry name" value="PECTINESTERASE QRT1"/>
    <property type="match status" value="1"/>
</dbReference>
<keyword evidence="8 12" id="KW-0378">Hydrolase</keyword>
<comment type="catalytic activity">
    <reaction evidence="10 12">
        <text>[(1-&gt;4)-alpha-D-galacturonosyl methyl ester](n) + n H2O = [(1-&gt;4)-alpha-D-galacturonosyl](n) + n methanol + n H(+)</text>
        <dbReference type="Rhea" id="RHEA:22380"/>
        <dbReference type="Rhea" id="RHEA-COMP:14570"/>
        <dbReference type="Rhea" id="RHEA-COMP:14573"/>
        <dbReference type="ChEBI" id="CHEBI:15377"/>
        <dbReference type="ChEBI" id="CHEBI:15378"/>
        <dbReference type="ChEBI" id="CHEBI:17790"/>
        <dbReference type="ChEBI" id="CHEBI:140522"/>
        <dbReference type="ChEBI" id="CHEBI:140523"/>
        <dbReference type="EC" id="3.1.1.11"/>
    </reaction>
</comment>
<dbReference type="GO" id="GO:0030599">
    <property type="term" value="F:pectinesterase activity"/>
    <property type="evidence" value="ECO:0007669"/>
    <property type="project" value="UniProtKB-UniRule"/>
</dbReference>
<accession>A0A1D1Z2G3</accession>
<feature type="signal peptide" evidence="12">
    <location>
        <begin position="1"/>
        <end position="23"/>
    </location>
</feature>
<feature type="chain" id="PRO_5008811229" description="Pectinesterase" evidence="12">
    <location>
        <begin position="24"/>
        <end position="352"/>
    </location>
</feature>
<evidence type="ECO:0000256" key="8">
    <source>
        <dbReference type="ARBA" id="ARBA00022801"/>
    </source>
</evidence>
<keyword evidence="5" id="KW-0134">Cell wall</keyword>
<reference evidence="14" key="1">
    <citation type="submission" date="2015-07" db="EMBL/GenBank/DDBJ databases">
        <title>Transcriptome Assembly of Anthurium amnicola.</title>
        <authorList>
            <person name="Suzuki J."/>
        </authorList>
    </citation>
    <scope>NUCLEOTIDE SEQUENCE</scope>
</reference>
<keyword evidence="6" id="KW-0964">Secreted</keyword>
<name>A0A1D1Z2G3_9ARAE</name>
<evidence type="ECO:0000256" key="4">
    <source>
        <dbReference type="ARBA" id="ARBA00013229"/>
    </source>
</evidence>
<comment type="pathway">
    <text evidence="2 12">Glycan metabolism; pectin degradation; 2-dehydro-3-deoxy-D-gluconate from pectin: step 1/5.</text>
</comment>
<sequence length="352" mass="38360">MDSGWRKLLAAAILLAAARAGAGMSGDAISWADMEGSFSGNSDGEDGPAEEARVIVVSKEGNGDSRTVQAAVDLVPHGNRERVKIFILPGVYREKVVVPASKPYISFIANESSETAISWHTRASDRGSNGQVIGTFDSATVAVDSDYFCAKGITFVNTATGAFPGSEGMQAVALRVSGDKAVFFRCRMLGSQDTLFDQFGRHYFFECYVQGSIDFIFGSARSLYQACTLHAVASSYGAIAASQRTSPAEDSGFSFINCRLTGSGTLYLGRAWGRYARVVYSYCQFDGIVNPEGWNDWGDSSRRRTAWFGEYNCVGRGADLSGRVPWARSLTYEEARPFLDRSYIDGYLWLRL</sequence>
<evidence type="ECO:0000256" key="5">
    <source>
        <dbReference type="ARBA" id="ARBA00022512"/>
    </source>
</evidence>
<keyword evidence="9 12" id="KW-0063">Aspartyl esterase</keyword>
<dbReference type="PROSITE" id="PS00503">
    <property type="entry name" value="PECTINESTERASE_2"/>
    <property type="match status" value="1"/>
</dbReference>
<evidence type="ECO:0000256" key="2">
    <source>
        <dbReference type="ARBA" id="ARBA00005184"/>
    </source>
</evidence>
<dbReference type="UniPathway" id="UPA00545">
    <property type="reaction ID" value="UER00823"/>
</dbReference>
<evidence type="ECO:0000313" key="14">
    <source>
        <dbReference type="EMBL" id="JAT61080.1"/>
    </source>
</evidence>
<evidence type="ECO:0000256" key="11">
    <source>
        <dbReference type="PROSITE-ProRule" id="PRU10040"/>
    </source>
</evidence>
<feature type="active site" evidence="11">
    <location>
        <position position="214"/>
    </location>
</feature>
<protein>
    <recommendedName>
        <fullName evidence="4 12">Pectinesterase</fullName>
        <ecNumber evidence="4 12">3.1.1.11</ecNumber>
    </recommendedName>
</protein>
<dbReference type="InterPro" id="IPR033131">
    <property type="entry name" value="Pectinesterase_Asp_AS"/>
</dbReference>
<keyword evidence="7 12" id="KW-0732">Signal</keyword>
<gene>
    <name evidence="14" type="primary">QRT1</name>
    <name evidence="14" type="ORF">g.30539</name>
</gene>
<organism evidence="14">
    <name type="scientific">Anthurium amnicola</name>
    <dbReference type="NCBI Taxonomy" id="1678845"/>
    <lineage>
        <taxon>Eukaryota</taxon>
        <taxon>Viridiplantae</taxon>
        <taxon>Streptophyta</taxon>
        <taxon>Embryophyta</taxon>
        <taxon>Tracheophyta</taxon>
        <taxon>Spermatophyta</taxon>
        <taxon>Magnoliopsida</taxon>
        <taxon>Liliopsida</taxon>
        <taxon>Araceae</taxon>
        <taxon>Pothoideae</taxon>
        <taxon>Potheae</taxon>
        <taxon>Anthurium</taxon>
    </lineage>
</organism>
<evidence type="ECO:0000256" key="12">
    <source>
        <dbReference type="RuleBase" id="RU000589"/>
    </source>
</evidence>
<proteinExistence type="inferred from homology"/>
<dbReference type="Pfam" id="PF01095">
    <property type="entry name" value="Pectinesterase"/>
    <property type="match status" value="1"/>
</dbReference>
<dbReference type="EMBL" id="GDJX01006856">
    <property type="protein sequence ID" value="JAT61080.1"/>
    <property type="molecule type" value="Transcribed_RNA"/>
</dbReference>
<comment type="subcellular location">
    <subcellularLocation>
        <location evidence="1">Secreted</location>
        <location evidence="1">Cell wall</location>
    </subcellularLocation>
</comment>
<dbReference type="Gene3D" id="2.160.20.10">
    <property type="entry name" value="Single-stranded right-handed beta-helix, Pectin lyase-like"/>
    <property type="match status" value="1"/>
</dbReference>
<dbReference type="InterPro" id="IPR000070">
    <property type="entry name" value="Pectinesterase_cat"/>
</dbReference>
<evidence type="ECO:0000256" key="1">
    <source>
        <dbReference type="ARBA" id="ARBA00004191"/>
    </source>
</evidence>
<dbReference type="GO" id="GO:0042545">
    <property type="term" value="P:cell wall modification"/>
    <property type="evidence" value="ECO:0007669"/>
    <property type="project" value="UniProtKB-UniRule"/>
</dbReference>
<dbReference type="FunFam" id="2.160.20.10:FF:000008">
    <property type="entry name" value="Pectinesterase"/>
    <property type="match status" value="1"/>
</dbReference>
<evidence type="ECO:0000259" key="13">
    <source>
        <dbReference type="Pfam" id="PF01095"/>
    </source>
</evidence>
<evidence type="ECO:0000256" key="10">
    <source>
        <dbReference type="ARBA" id="ARBA00047928"/>
    </source>
</evidence>
<dbReference type="GO" id="GO:0045490">
    <property type="term" value="P:pectin catabolic process"/>
    <property type="evidence" value="ECO:0007669"/>
    <property type="project" value="UniProtKB-UniRule"/>
</dbReference>
<dbReference type="InterPro" id="IPR011050">
    <property type="entry name" value="Pectin_lyase_fold/virulence"/>
</dbReference>
<evidence type="ECO:0000256" key="3">
    <source>
        <dbReference type="ARBA" id="ARBA00008891"/>
    </source>
</evidence>
<dbReference type="AlphaFoldDB" id="A0A1D1Z2G3"/>
<evidence type="ECO:0000256" key="7">
    <source>
        <dbReference type="ARBA" id="ARBA00022729"/>
    </source>
</evidence>
<dbReference type="InterPro" id="IPR012334">
    <property type="entry name" value="Pectin_lyas_fold"/>
</dbReference>
<feature type="domain" description="Pectinesterase catalytic" evidence="13">
    <location>
        <begin position="55"/>
        <end position="346"/>
    </location>
</feature>
<dbReference type="PANTHER" id="PTHR31321">
    <property type="entry name" value="ACYL-COA THIOESTER HYDROLASE YBHC-RELATED"/>
    <property type="match status" value="1"/>
</dbReference>
<evidence type="ECO:0000256" key="9">
    <source>
        <dbReference type="ARBA" id="ARBA00023085"/>
    </source>
</evidence>